<proteinExistence type="predicted"/>
<sequence>THKCTYTTTNQICIHTNIHLAHTHTLITPHGHTRIYPFPNLRIHVCKHPRAHGVLHSVSYIQNIHTCSYIN</sequence>
<protein>
    <submittedName>
        <fullName evidence="1">Uncharacterized protein</fullName>
    </submittedName>
</protein>
<accession>A0A0L8FSF3</accession>
<dbReference type="EMBL" id="KQ426946">
    <property type="protein sequence ID" value="KOF67577.1"/>
    <property type="molecule type" value="Genomic_DNA"/>
</dbReference>
<feature type="non-terminal residue" evidence="1">
    <location>
        <position position="71"/>
    </location>
</feature>
<reference evidence="1" key="1">
    <citation type="submission" date="2015-07" db="EMBL/GenBank/DDBJ databases">
        <title>MeaNS - Measles Nucleotide Surveillance Program.</title>
        <authorList>
            <person name="Tran T."/>
            <person name="Druce J."/>
        </authorList>
    </citation>
    <scope>NUCLEOTIDE SEQUENCE</scope>
    <source>
        <strain evidence="1">UCB-OBI-ISO-001</strain>
        <tissue evidence="1">Gonad</tissue>
    </source>
</reference>
<evidence type="ECO:0000313" key="1">
    <source>
        <dbReference type="EMBL" id="KOF67577.1"/>
    </source>
</evidence>
<dbReference type="AlphaFoldDB" id="A0A0L8FSF3"/>
<feature type="non-terminal residue" evidence="1">
    <location>
        <position position="1"/>
    </location>
</feature>
<organism evidence="1">
    <name type="scientific">Octopus bimaculoides</name>
    <name type="common">California two-spotted octopus</name>
    <dbReference type="NCBI Taxonomy" id="37653"/>
    <lineage>
        <taxon>Eukaryota</taxon>
        <taxon>Metazoa</taxon>
        <taxon>Spiralia</taxon>
        <taxon>Lophotrochozoa</taxon>
        <taxon>Mollusca</taxon>
        <taxon>Cephalopoda</taxon>
        <taxon>Coleoidea</taxon>
        <taxon>Octopodiformes</taxon>
        <taxon>Octopoda</taxon>
        <taxon>Incirrata</taxon>
        <taxon>Octopodidae</taxon>
        <taxon>Octopus</taxon>
    </lineage>
</organism>
<gene>
    <name evidence="1" type="ORF">OCBIM_22009284mg</name>
</gene>
<name>A0A0L8FSF3_OCTBM</name>